<sequence length="427" mass="48328">MVLMESASFQEGELLFSLPRSILLSLHTSDLAKCESLRPELEALEGWNPLILCMMYESQREKSKWKSYFDILPKKFSTPMFWNDDELRHLDGTGVIGKIGKEEAEKAYTDILLPIINAHPEVFSLTVHTVDLFHICGSLIMAYSFEGEPAASTSTSADQSDSDSDSDSDAAPPTVITMVPLADMLNHRTGHNNARLFYEPTQLEMRCIKNIARGEQVYNTYGDRPNADLLRMYGFVDEMNEYDVVEISGNVVVEVCCKDEEEKEQKVSLKRIEFLLEEDILDDYFVLDTAGNIPPELIVTAKILSMPPAEFASMQETQRLPKPKMTPEICTMLLEVLEYRLSLYRTSLEDDDALLAASDFVTINCRNAITVQLGEKRILHTALDRLRVWQPEPEPMTTKEKRSANKGGKDAKQGGERDEGRKKPRVK</sequence>
<gene>
    <name evidence="6" type="ORF">BC936DRAFT_138881</name>
</gene>
<dbReference type="Gene3D" id="3.90.1410.10">
    <property type="entry name" value="set domain protein methyltransferase, domain 1"/>
    <property type="match status" value="1"/>
</dbReference>
<evidence type="ECO:0000256" key="1">
    <source>
        <dbReference type="ARBA" id="ARBA00022603"/>
    </source>
</evidence>
<dbReference type="PANTHER" id="PTHR13271">
    <property type="entry name" value="UNCHARACTERIZED PUTATIVE METHYLTRANSFERASE"/>
    <property type="match status" value="1"/>
</dbReference>
<dbReference type="SUPFAM" id="SSF82199">
    <property type="entry name" value="SET domain"/>
    <property type="match status" value="1"/>
</dbReference>
<keyword evidence="2" id="KW-0808">Transferase</keyword>
<organism evidence="6 7">
    <name type="scientific">Jimgerdemannia flammicorona</name>
    <dbReference type="NCBI Taxonomy" id="994334"/>
    <lineage>
        <taxon>Eukaryota</taxon>
        <taxon>Fungi</taxon>
        <taxon>Fungi incertae sedis</taxon>
        <taxon>Mucoromycota</taxon>
        <taxon>Mucoromycotina</taxon>
        <taxon>Endogonomycetes</taxon>
        <taxon>Endogonales</taxon>
        <taxon>Endogonaceae</taxon>
        <taxon>Jimgerdemannia</taxon>
    </lineage>
</organism>
<evidence type="ECO:0000256" key="4">
    <source>
        <dbReference type="SAM" id="MobiDB-lite"/>
    </source>
</evidence>
<feature type="region of interest" description="Disordered" evidence="4">
    <location>
        <begin position="389"/>
        <end position="427"/>
    </location>
</feature>
<dbReference type="InterPro" id="IPR036464">
    <property type="entry name" value="Rubisco_LSMT_subst-bd_sf"/>
</dbReference>
<name>A0A433BEZ6_9FUNG</name>
<dbReference type="InterPro" id="IPR050600">
    <property type="entry name" value="SETD3_SETD6_MTase"/>
</dbReference>
<reference evidence="6 7" key="1">
    <citation type="journal article" date="2018" name="New Phytol.">
        <title>Phylogenomics of Endogonaceae and evolution of mycorrhizas within Mucoromycota.</title>
        <authorList>
            <person name="Chang Y."/>
            <person name="Desiro A."/>
            <person name="Na H."/>
            <person name="Sandor L."/>
            <person name="Lipzen A."/>
            <person name="Clum A."/>
            <person name="Barry K."/>
            <person name="Grigoriev I.V."/>
            <person name="Martin F.M."/>
            <person name="Stajich J.E."/>
            <person name="Smith M.E."/>
            <person name="Bonito G."/>
            <person name="Spatafora J.W."/>
        </authorList>
    </citation>
    <scope>NUCLEOTIDE SEQUENCE [LARGE SCALE GENOMIC DNA]</scope>
    <source>
        <strain evidence="6 7">GMNB39</strain>
    </source>
</reference>
<proteinExistence type="predicted"/>
<dbReference type="GO" id="GO:0032259">
    <property type="term" value="P:methylation"/>
    <property type="evidence" value="ECO:0007669"/>
    <property type="project" value="UniProtKB-KW"/>
</dbReference>
<protein>
    <submittedName>
        <fullName evidence="6">SET domain-containing protein</fullName>
    </submittedName>
</protein>
<keyword evidence="3" id="KW-0949">S-adenosyl-L-methionine</keyword>
<dbReference type="Proteomes" id="UP000268093">
    <property type="component" value="Unassembled WGS sequence"/>
</dbReference>
<evidence type="ECO:0000313" key="6">
    <source>
        <dbReference type="EMBL" id="RUP24850.1"/>
    </source>
</evidence>
<accession>A0A433BEZ6</accession>
<feature type="region of interest" description="Disordered" evidence="4">
    <location>
        <begin position="151"/>
        <end position="173"/>
    </location>
</feature>
<dbReference type="PANTHER" id="PTHR13271:SF34">
    <property type="entry name" value="N-LYSINE METHYLTRANSFERASE SETD6"/>
    <property type="match status" value="1"/>
</dbReference>
<dbReference type="Gene3D" id="3.90.1420.10">
    <property type="entry name" value="Rubisco LSMT, substrate-binding domain"/>
    <property type="match status" value="1"/>
</dbReference>
<dbReference type="FunFam" id="3.90.1410.10:FF:000007">
    <property type="entry name" value="Ribosomal lysine N-methyltransferase 4"/>
    <property type="match status" value="1"/>
</dbReference>
<dbReference type="InterPro" id="IPR001214">
    <property type="entry name" value="SET_dom"/>
</dbReference>
<feature type="compositionally biased region" description="Basic and acidic residues" evidence="4">
    <location>
        <begin position="397"/>
        <end position="421"/>
    </location>
</feature>
<dbReference type="SUPFAM" id="SSF81822">
    <property type="entry name" value="RuBisCo LSMT C-terminal, substrate-binding domain"/>
    <property type="match status" value="1"/>
</dbReference>
<dbReference type="Pfam" id="PF00856">
    <property type="entry name" value="SET"/>
    <property type="match status" value="1"/>
</dbReference>
<dbReference type="InterPro" id="IPR015353">
    <property type="entry name" value="Rubisco_LSMT_subst-bd"/>
</dbReference>
<evidence type="ECO:0000313" key="7">
    <source>
        <dbReference type="Proteomes" id="UP000268093"/>
    </source>
</evidence>
<comment type="caution">
    <text evidence="6">The sequence shown here is derived from an EMBL/GenBank/DDBJ whole genome shotgun (WGS) entry which is preliminary data.</text>
</comment>
<dbReference type="PROSITE" id="PS50280">
    <property type="entry name" value="SET"/>
    <property type="match status" value="1"/>
</dbReference>
<evidence type="ECO:0000259" key="5">
    <source>
        <dbReference type="PROSITE" id="PS50280"/>
    </source>
</evidence>
<dbReference type="GO" id="GO:0005634">
    <property type="term" value="C:nucleus"/>
    <property type="evidence" value="ECO:0007669"/>
    <property type="project" value="TreeGrafter"/>
</dbReference>
<dbReference type="EMBL" id="RBNI01013896">
    <property type="protein sequence ID" value="RUP24850.1"/>
    <property type="molecule type" value="Genomic_DNA"/>
</dbReference>
<dbReference type="OrthoDB" id="341421at2759"/>
<keyword evidence="7" id="KW-1185">Reference proteome</keyword>
<dbReference type="GO" id="GO:0016279">
    <property type="term" value="F:protein-lysine N-methyltransferase activity"/>
    <property type="evidence" value="ECO:0007669"/>
    <property type="project" value="TreeGrafter"/>
</dbReference>
<feature type="domain" description="SET" evidence="5">
    <location>
        <begin position="1"/>
        <end position="222"/>
    </location>
</feature>
<keyword evidence="1" id="KW-0489">Methyltransferase</keyword>
<dbReference type="Pfam" id="PF09273">
    <property type="entry name" value="Rubis-subs-bind"/>
    <property type="match status" value="1"/>
</dbReference>
<evidence type="ECO:0000256" key="2">
    <source>
        <dbReference type="ARBA" id="ARBA00022679"/>
    </source>
</evidence>
<dbReference type="InterPro" id="IPR046341">
    <property type="entry name" value="SET_dom_sf"/>
</dbReference>
<dbReference type="AlphaFoldDB" id="A0A433BEZ6"/>
<evidence type="ECO:0000256" key="3">
    <source>
        <dbReference type="ARBA" id="ARBA00022691"/>
    </source>
</evidence>